<evidence type="ECO:0008006" key="3">
    <source>
        <dbReference type="Google" id="ProtNLM"/>
    </source>
</evidence>
<dbReference type="SUPFAM" id="SSF51569">
    <property type="entry name" value="Aldolase"/>
    <property type="match status" value="1"/>
</dbReference>
<dbReference type="AlphaFoldDB" id="A0A1F2WMF0"/>
<evidence type="ECO:0000313" key="2">
    <source>
        <dbReference type="Proteomes" id="UP000177876"/>
    </source>
</evidence>
<dbReference type="InterPro" id="IPR013785">
    <property type="entry name" value="Aldolase_TIM"/>
</dbReference>
<dbReference type="InterPro" id="IPR041720">
    <property type="entry name" value="FbaB-like"/>
</dbReference>
<reference evidence="1 2" key="1">
    <citation type="journal article" date="2016" name="Nat. Commun.">
        <title>Thousands of microbial genomes shed light on interconnected biogeochemical processes in an aquifer system.</title>
        <authorList>
            <person name="Anantharaman K."/>
            <person name="Brown C.T."/>
            <person name="Hug L.A."/>
            <person name="Sharon I."/>
            <person name="Castelle C.J."/>
            <person name="Probst A.J."/>
            <person name="Thomas B.C."/>
            <person name="Singh A."/>
            <person name="Wilkins M.J."/>
            <person name="Karaoz U."/>
            <person name="Brodie E.L."/>
            <person name="Williams K.H."/>
            <person name="Hubbard S.S."/>
            <person name="Banfield J.F."/>
        </authorList>
    </citation>
    <scope>NUCLEOTIDE SEQUENCE [LARGE SCALE GENOMIC DNA]</scope>
</reference>
<proteinExistence type="predicted"/>
<dbReference type="Proteomes" id="UP000177876">
    <property type="component" value="Unassembled WGS sequence"/>
</dbReference>
<dbReference type="SMART" id="SM01133">
    <property type="entry name" value="DeoC"/>
    <property type="match status" value="1"/>
</dbReference>
<dbReference type="Pfam" id="PF01791">
    <property type="entry name" value="DeoC"/>
    <property type="match status" value="1"/>
</dbReference>
<dbReference type="PANTHER" id="PTHR47916:SF1">
    <property type="entry name" value="3-HYDROXY-5-PHOSPHONOOXYPENTANE-2,4-DIONE THIOLASE"/>
    <property type="match status" value="1"/>
</dbReference>
<sequence length="257" mass="27563">MSTGKQIRMGRICGPDGRVLMVAMDHAAIGGPMKYLKDPEDAIEAVVEGVPDSLLLTRGMLRHGWRAIPPEVGLILRISGGFTILEGAQEFRDRIISTVEDAMRWGVDGVAVTVKFGHELEGEFIQAVSKIADDCDRWEMPLLIEVMVGLRASSGLTEDDALAVAARSAAELGADMVKIKYPSKGGNLAEVAEGCPVPILVLGGKKAGDDEVLDMVGKAVNEGAMGVTMGRNVWEREDPADFMARIHNLLGRDIARG</sequence>
<dbReference type="GO" id="GO:0004332">
    <property type="term" value="F:fructose-bisphosphate aldolase activity"/>
    <property type="evidence" value="ECO:0007669"/>
    <property type="project" value="InterPro"/>
</dbReference>
<comment type="caution">
    <text evidence="1">The sequence shown here is derived from an EMBL/GenBank/DDBJ whole genome shotgun (WGS) entry which is preliminary data.</text>
</comment>
<dbReference type="PANTHER" id="PTHR47916">
    <property type="entry name" value="FRUCTOSE-BISPHOSPHATE ALDOLASE CLASS 1"/>
    <property type="match status" value="1"/>
</dbReference>
<gene>
    <name evidence="1" type="ORF">A2Y75_12495</name>
</gene>
<dbReference type="EMBL" id="MELK01000028">
    <property type="protein sequence ID" value="OFW58036.1"/>
    <property type="molecule type" value="Genomic_DNA"/>
</dbReference>
<dbReference type="Gene3D" id="3.20.20.70">
    <property type="entry name" value="Aldolase class I"/>
    <property type="match status" value="1"/>
</dbReference>
<protein>
    <recommendedName>
        <fullName evidence="3">Fructose-bisphosphate aldolase</fullName>
    </recommendedName>
</protein>
<evidence type="ECO:0000313" key="1">
    <source>
        <dbReference type="EMBL" id="OFW58036.1"/>
    </source>
</evidence>
<organism evidence="1 2">
    <name type="scientific">Candidatus Solincola sediminis</name>
    <dbReference type="NCBI Taxonomy" id="1797199"/>
    <lineage>
        <taxon>Bacteria</taxon>
        <taxon>Bacillati</taxon>
        <taxon>Actinomycetota</taxon>
        <taxon>Candidatus Geothermincolia</taxon>
        <taxon>Candidatus Geothermincolales</taxon>
        <taxon>Candidatus Geothermincolaceae</taxon>
        <taxon>Candidatus Solincola</taxon>
    </lineage>
</organism>
<accession>A0A1F2WMF0</accession>
<dbReference type="InterPro" id="IPR050456">
    <property type="entry name" value="DeoC/FbaB_aldolase"/>
</dbReference>
<dbReference type="STRING" id="1797197.A2Y75_12495"/>
<dbReference type="InterPro" id="IPR002915">
    <property type="entry name" value="DeoC/FbaB/LacD_aldolase"/>
</dbReference>
<dbReference type="PIRSF" id="PIRSF038992">
    <property type="entry name" value="Aldolase_Ia"/>
    <property type="match status" value="1"/>
</dbReference>
<name>A0A1F2WMF0_9ACTN</name>